<name>A0ABD5EMV1_9ACTN</name>
<dbReference type="SMART" id="SM00641">
    <property type="entry name" value="Glyco_25"/>
    <property type="match status" value="1"/>
</dbReference>
<dbReference type="Gene3D" id="3.20.20.80">
    <property type="entry name" value="Glycosidases"/>
    <property type="match status" value="1"/>
</dbReference>
<evidence type="ECO:0000256" key="2">
    <source>
        <dbReference type="ARBA" id="ARBA00022801"/>
    </source>
</evidence>
<dbReference type="GO" id="GO:0016798">
    <property type="term" value="F:hydrolase activity, acting on glycosyl bonds"/>
    <property type="evidence" value="ECO:0007669"/>
    <property type="project" value="UniProtKB-KW"/>
</dbReference>
<dbReference type="AlphaFoldDB" id="A0ABD5EMV1"/>
<reference evidence="5" key="1">
    <citation type="submission" date="2023-07" db="EMBL/GenBank/DDBJ databases">
        <title>30 novel species of actinomycetes from the DSMZ collection.</title>
        <authorList>
            <person name="Nouioui I."/>
        </authorList>
    </citation>
    <scope>NUCLEOTIDE SEQUENCE [LARGE SCALE GENOMIC DNA]</scope>
    <source>
        <strain evidence="5">DSM 41981</strain>
    </source>
</reference>
<accession>A0ABD5EMV1</accession>
<comment type="caution">
    <text evidence="4">The sequence shown here is derived from an EMBL/GenBank/DDBJ whole genome shotgun (WGS) entry which is preliminary data.</text>
</comment>
<dbReference type="PANTHER" id="PTHR34135:SF2">
    <property type="entry name" value="LYSOZYME"/>
    <property type="match status" value="1"/>
</dbReference>
<evidence type="ECO:0000313" key="5">
    <source>
        <dbReference type="Proteomes" id="UP001183535"/>
    </source>
</evidence>
<evidence type="ECO:0000256" key="1">
    <source>
        <dbReference type="ARBA" id="ARBA00010646"/>
    </source>
</evidence>
<keyword evidence="2 4" id="KW-0378">Hydrolase</keyword>
<dbReference type="EMBL" id="JAVRES010000004">
    <property type="protein sequence ID" value="MDT0435597.1"/>
    <property type="molecule type" value="Genomic_DNA"/>
</dbReference>
<evidence type="ECO:0000313" key="4">
    <source>
        <dbReference type="EMBL" id="MDT0435597.1"/>
    </source>
</evidence>
<dbReference type="InterPro" id="IPR017853">
    <property type="entry name" value="GH"/>
</dbReference>
<organism evidence="4 5">
    <name type="scientific">Streptomyces doudnae</name>
    <dbReference type="NCBI Taxonomy" id="3075536"/>
    <lineage>
        <taxon>Bacteria</taxon>
        <taxon>Bacillati</taxon>
        <taxon>Actinomycetota</taxon>
        <taxon>Actinomycetes</taxon>
        <taxon>Kitasatosporales</taxon>
        <taxon>Streptomycetaceae</taxon>
        <taxon>Streptomyces</taxon>
    </lineage>
</organism>
<dbReference type="Proteomes" id="UP001183535">
    <property type="component" value="Unassembled WGS sequence"/>
</dbReference>
<proteinExistence type="inferred from homology"/>
<dbReference type="InterPro" id="IPR018077">
    <property type="entry name" value="Glyco_hydro_fam25_subgr"/>
</dbReference>
<gene>
    <name evidence="4" type="ORF">RM877_12975</name>
</gene>
<dbReference type="PROSITE" id="PS51904">
    <property type="entry name" value="GLYCOSYL_HYDROL_F25_2"/>
    <property type="match status" value="1"/>
</dbReference>
<dbReference type="CDD" id="cd00599">
    <property type="entry name" value="GH25_muramidase"/>
    <property type="match status" value="1"/>
</dbReference>
<dbReference type="SUPFAM" id="SSF51445">
    <property type="entry name" value="(Trans)glycosidases"/>
    <property type="match status" value="1"/>
</dbReference>
<dbReference type="InterPro" id="IPR002053">
    <property type="entry name" value="Glyco_hydro_25"/>
</dbReference>
<sequence length="360" mass="39004">MSTSTCRGLDVSAHQGNQDWTAHRRAGVAFALVKATEGQRAHDAAFSRHVQGALAAGILVGGYHFAWPNQDPLVEAANYIGAVAPVASLQHDFTHWLDLEAYPDSRNYRGRSNGQILAWVRQWIATVQSAFPAQRVGIYTSGSDLAAGHVPDGLPLWYPAYPWKTADYARAEAAPQPTVSGWRPLIWQFTSSPLDRSIAYLPESELRAWAAGQTTTIEEDPVPDEVNLGLAKPLSLAPGRWTEIAFTTEWTDTADQHPAASSVFARGACRFTGSVSLRIGDLPVGETVQVRMSEYTTGGTLAKDHPIDEAIGTKGDSFHVTPLTKHLAAGRTMRIRLLNNGADPVTVKSAVLTALLWKTS</sequence>
<evidence type="ECO:0000256" key="3">
    <source>
        <dbReference type="ARBA" id="ARBA00023295"/>
    </source>
</evidence>
<keyword evidence="3" id="KW-0326">Glycosidase</keyword>
<dbReference type="RefSeq" id="WP_093824311.1">
    <property type="nucleotide sequence ID" value="NZ_JAVRES010000004.1"/>
</dbReference>
<dbReference type="PANTHER" id="PTHR34135">
    <property type="entry name" value="LYSOZYME"/>
    <property type="match status" value="1"/>
</dbReference>
<dbReference type="Pfam" id="PF01183">
    <property type="entry name" value="Glyco_hydro_25"/>
    <property type="match status" value="1"/>
</dbReference>
<comment type="similarity">
    <text evidence="1">Belongs to the glycosyl hydrolase 25 family.</text>
</comment>
<keyword evidence="5" id="KW-1185">Reference proteome</keyword>
<protein>
    <submittedName>
        <fullName evidence="4">Glycoside hydrolase family 25 protein</fullName>
    </submittedName>
</protein>